<dbReference type="Pfam" id="PF21192">
    <property type="entry name" value="OB_NMD3"/>
    <property type="match status" value="1"/>
</dbReference>
<dbReference type="InterPro" id="IPR048899">
    <property type="entry name" value="NMD_SH3"/>
</dbReference>
<comment type="similarity">
    <text evidence="1 7">Belongs to the NMD3 family.</text>
</comment>
<evidence type="ECO:0000313" key="13">
    <source>
        <dbReference type="Proteomes" id="UP000241769"/>
    </source>
</evidence>
<feature type="domain" description="60S ribosomal export protein NMD3 SH3" evidence="11">
    <location>
        <begin position="243"/>
        <end position="289"/>
    </location>
</feature>
<keyword evidence="6 7" id="KW-0539">Nucleus</keyword>
<accession>A0A2P6MZH5</accession>
<dbReference type="InterPro" id="IPR007064">
    <property type="entry name" value="Nmd3_N"/>
</dbReference>
<evidence type="ECO:0000256" key="2">
    <source>
        <dbReference type="ARBA" id="ARBA00017035"/>
    </source>
</evidence>
<keyword evidence="4 7" id="KW-0963">Cytoplasm</keyword>
<feature type="domain" description="60S ribosomal export protein NMD3 OB-fold" evidence="10">
    <location>
        <begin position="307"/>
        <end position="392"/>
    </location>
</feature>
<dbReference type="GO" id="GO:0005634">
    <property type="term" value="C:nucleus"/>
    <property type="evidence" value="ECO:0007669"/>
    <property type="project" value="UniProtKB-SubCell"/>
</dbReference>
<dbReference type="Pfam" id="PF04981">
    <property type="entry name" value="NMD3"/>
    <property type="match status" value="1"/>
</dbReference>
<comment type="subcellular location">
    <subcellularLocation>
        <location evidence="7">Cytoplasm</location>
    </subcellularLocation>
    <subcellularLocation>
        <location evidence="7">Nucleus</location>
    </subcellularLocation>
</comment>
<dbReference type="InParanoid" id="A0A2P6MZH5"/>
<dbReference type="OrthoDB" id="203821at2759"/>
<dbReference type="FunCoup" id="A0A2P6MZH5">
    <property type="interactions" value="1166"/>
</dbReference>
<dbReference type="GO" id="GO:0043023">
    <property type="term" value="F:ribosomal large subunit binding"/>
    <property type="evidence" value="ECO:0007669"/>
    <property type="project" value="InterPro"/>
</dbReference>
<evidence type="ECO:0000256" key="1">
    <source>
        <dbReference type="ARBA" id="ARBA00009794"/>
    </source>
</evidence>
<evidence type="ECO:0000256" key="8">
    <source>
        <dbReference type="SAM" id="MobiDB-lite"/>
    </source>
</evidence>
<reference evidence="12 13" key="1">
    <citation type="journal article" date="2018" name="Genome Biol. Evol.">
        <title>Multiple Roots of Fruiting Body Formation in Amoebozoa.</title>
        <authorList>
            <person name="Hillmann F."/>
            <person name="Forbes G."/>
            <person name="Novohradska S."/>
            <person name="Ferling I."/>
            <person name="Riege K."/>
            <person name="Groth M."/>
            <person name="Westermann M."/>
            <person name="Marz M."/>
            <person name="Spaller T."/>
            <person name="Winckler T."/>
            <person name="Schaap P."/>
            <person name="Glockner G."/>
        </authorList>
    </citation>
    <scope>NUCLEOTIDE SEQUENCE [LARGE SCALE GENOMIC DNA]</scope>
    <source>
        <strain evidence="12 13">Jena</strain>
    </source>
</reference>
<evidence type="ECO:0000256" key="6">
    <source>
        <dbReference type="ARBA" id="ARBA00023242"/>
    </source>
</evidence>
<dbReference type="InterPro" id="IPR048898">
    <property type="entry name" value="OB_NMD3"/>
</dbReference>
<feature type="compositionally biased region" description="Acidic residues" evidence="8">
    <location>
        <begin position="489"/>
        <end position="509"/>
    </location>
</feature>
<feature type="region of interest" description="Disordered" evidence="8">
    <location>
        <begin position="463"/>
        <end position="509"/>
    </location>
</feature>
<evidence type="ECO:0000256" key="7">
    <source>
        <dbReference type="RuleBase" id="RU364108"/>
    </source>
</evidence>
<evidence type="ECO:0000256" key="3">
    <source>
        <dbReference type="ARBA" id="ARBA00022448"/>
    </source>
</evidence>
<evidence type="ECO:0000256" key="4">
    <source>
        <dbReference type="ARBA" id="ARBA00022490"/>
    </source>
</evidence>
<dbReference type="STRING" id="1890364.A0A2P6MZH5"/>
<dbReference type="PANTHER" id="PTHR12746:SF2">
    <property type="entry name" value="60S RIBOSOMAL EXPORT PROTEIN NMD3"/>
    <property type="match status" value="1"/>
</dbReference>
<comment type="caution">
    <text evidence="12">The sequence shown here is derived from an EMBL/GenBank/DDBJ whole genome shotgun (WGS) entry which is preliminary data.</text>
</comment>
<keyword evidence="5 7" id="KW-0653">Protein transport</keyword>
<dbReference type="Pfam" id="PF21193">
    <property type="entry name" value="NMD_SH3"/>
    <property type="match status" value="1"/>
</dbReference>
<proteinExistence type="inferred from homology"/>
<feature type="domain" description="Nmd3 N-terminal" evidence="9">
    <location>
        <begin position="12"/>
        <end position="240"/>
    </location>
</feature>
<organism evidence="12 13">
    <name type="scientific">Planoprotostelium fungivorum</name>
    <dbReference type="NCBI Taxonomy" id="1890364"/>
    <lineage>
        <taxon>Eukaryota</taxon>
        <taxon>Amoebozoa</taxon>
        <taxon>Evosea</taxon>
        <taxon>Variosea</taxon>
        <taxon>Cavosteliida</taxon>
        <taxon>Cavosteliaceae</taxon>
        <taxon>Planoprotostelium</taxon>
    </lineage>
</organism>
<dbReference type="GO" id="GO:0005737">
    <property type="term" value="C:cytoplasm"/>
    <property type="evidence" value="ECO:0007669"/>
    <property type="project" value="UniProtKB-SubCell"/>
</dbReference>
<feature type="compositionally biased region" description="Acidic residues" evidence="8">
    <location>
        <begin position="467"/>
        <end position="481"/>
    </location>
</feature>
<evidence type="ECO:0000259" key="10">
    <source>
        <dbReference type="Pfam" id="PF21192"/>
    </source>
</evidence>
<dbReference type="GO" id="GO:0000055">
    <property type="term" value="P:ribosomal large subunit export from nucleus"/>
    <property type="evidence" value="ECO:0007669"/>
    <property type="project" value="TreeGrafter"/>
</dbReference>
<evidence type="ECO:0000259" key="9">
    <source>
        <dbReference type="Pfam" id="PF04981"/>
    </source>
</evidence>
<comment type="function">
    <text evidence="7">Acts as an adapter for the XPO1/CRM1-mediated export of the 60S ribosomal subunit.</text>
</comment>
<dbReference type="EMBL" id="MDYQ01000281">
    <property type="protein sequence ID" value="PRP77094.1"/>
    <property type="molecule type" value="Genomic_DNA"/>
</dbReference>
<sequence length="509" mass="58074">MEFQSTPATILCCMCGTTIQANPSNMCVNCLRAQVDITDGLPKNLTVQFCKGCDRYLNPPTQWISCDLESKELLSLCLKRVKGLNKVRLIDAGFIWTEPHSRRIKVKLTIQKEVFHSTILQQTFQIEYVVAAQQCEACQRKDAKDTWQAVVQARQRVDHKRTFFYLEQVILKHNAHQNTLNIKEKPDGIDFFFSHRNHAAKMVSFLQAVAPLRSSQSEKLISADQKNNTANVKSTYMVEIVPICRDDIVCLPAKTAQSFGNIIPLLLCVKVSSMIYLMDPFTLQTAELQGPVFWQNPFRAIASSKQMIPFMVLDVTLLGPQNGRYSLADVQIARSSDFGKNDNVLYSRTHLGNILHPGDTVLGYDLGNSNYNDDDVSAMKGRTVPEVVLVRKTYPERRKKNRVRHWRLNNMNMESDDGMKQAEINKALIDYNKFLEELEEDPTLRANVNIFKADGADDIYKRHRQEDEEEMLDDDFPDIGLDELKITDEGSDDDDDDDEAEGEDMEEEQ</sequence>
<dbReference type="InterPro" id="IPR039768">
    <property type="entry name" value="Nmd3"/>
</dbReference>
<dbReference type="AlphaFoldDB" id="A0A2P6MZH5"/>
<dbReference type="PANTHER" id="PTHR12746">
    <property type="entry name" value="NONSENSE-MEDIATED MRNA DECAY PROTEIN 3"/>
    <property type="match status" value="1"/>
</dbReference>
<evidence type="ECO:0000256" key="5">
    <source>
        <dbReference type="ARBA" id="ARBA00022927"/>
    </source>
</evidence>
<keyword evidence="3 7" id="KW-0813">Transport</keyword>
<dbReference type="Proteomes" id="UP000241769">
    <property type="component" value="Unassembled WGS sequence"/>
</dbReference>
<evidence type="ECO:0000259" key="11">
    <source>
        <dbReference type="Pfam" id="PF21193"/>
    </source>
</evidence>
<dbReference type="GO" id="GO:0015031">
    <property type="term" value="P:protein transport"/>
    <property type="evidence" value="ECO:0007669"/>
    <property type="project" value="UniProtKB-KW"/>
</dbReference>
<evidence type="ECO:0000313" key="12">
    <source>
        <dbReference type="EMBL" id="PRP77094.1"/>
    </source>
</evidence>
<protein>
    <recommendedName>
        <fullName evidence="2 7">60S ribosomal export protein NMD3</fullName>
    </recommendedName>
</protein>
<name>A0A2P6MZH5_9EUKA</name>
<gene>
    <name evidence="12" type="ORF">PROFUN_14494</name>
</gene>
<keyword evidence="13" id="KW-1185">Reference proteome</keyword>